<dbReference type="InterPro" id="IPR027383">
    <property type="entry name" value="Znf_put"/>
</dbReference>
<comment type="caution">
    <text evidence="3">The sequence shown here is derived from an EMBL/GenBank/DDBJ whole genome shotgun (WGS) entry which is preliminary data.</text>
</comment>
<evidence type="ECO:0000259" key="2">
    <source>
        <dbReference type="Pfam" id="PF13490"/>
    </source>
</evidence>
<accession>A0A9D1M194</accession>
<reference evidence="3" key="1">
    <citation type="submission" date="2020-10" db="EMBL/GenBank/DDBJ databases">
        <authorList>
            <person name="Gilroy R."/>
        </authorList>
    </citation>
    <scope>NUCLEOTIDE SEQUENCE</scope>
    <source>
        <strain evidence="3">CHK195-15760</strain>
    </source>
</reference>
<name>A0A9D1M194_9FIRM</name>
<keyword evidence="1" id="KW-0812">Transmembrane</keyword>
<keyword evidence="1" id="KW-1133">Transmembrane helix</keyword>
<gene>
    <name evidence="3" type="ORF">IAB70_04280</name>
</gene>
<organism evidence="3 4">
    <name type="scientific">Candidatus Merdicola faecigallinarum</name>
    <dbReference type="NCBI Taxonomy" id="2840862"/>
    <lineage>
        <taxon>Bacteria</taxon>
        <taxon>Bacillati</taxon>
        <taxon>Bacillota</taxon>
        <taxon>Clostridia</taxon>
        <taxon>Candidatus Merdicola</taxon>
    </lineage>
</organism>
<feature type="domain" description="Putative zinc-finger" evidence="2">
    <location>
        <begin position="7"/>
        <end position="40"/>
    </location>
</feature>
<dbReference type="Pfam" id="PF13490">
    <property type="entry name" value="zf-HC2"/>
    <property type="match status" value="1"/>
</dbReference>
<dbReference type="Proteomes" id="UP000824093">
    <property type="component" value="Unassembled WGS sequence"/>
</dbReference>
<evidence type="ECO:0000256" key="1">
    <source>
        <dbReference type="SAM" id="Phobius"/>
    </source>
</evidence>
<feature type="transmembrane region" description="Helical" evidence="1">
    <location>
        <begin position="75"/>
        <end position="92"/>
    </location>
</feature>
<keyword evidence="1" id="KW-0472">Membrane</keyword>
<protein>
    <submittedName>
        <fullName evidence="3">Zf-HC2 domain-containing protein</fullName>
    </submittedName>
</protein>
<evidence type="ECO:0000313" key="3">
    <source>
        <dbReference type="EMBL" id="HIU51824.1"/>
    </source>
</evidence>
<dbReference type="AlphaFoldDB" id="A0A9D1M194"/>
<sequence>MKKEIECEIVRDLLPNYIENLTSKETSKYLKEHIDHCEKCKKIQEQMQKEVELDTEKSDKKEINFLKKYKTKLNALKIIIFIFIIIFLLTLGRKMIILSNLSNEADKYMEKTNYHVIQYSYNEDSYIKTEIFKSNHKAKLKISNIEPEPKKSITIYGKEKTMESKEFDMYNANIYVNKENKNTVLLNQEIGSIKFLQNVLKTDNWFELFRTSFNISVKRTTFNGKECFYITSSYGKNYLPNTDGIYVDAETGLVICENAREYINEKGEIKRSGILKYVYEFDSVTEEDFLEPDINDYEITEKLEF</sequence>
<dbReference type="EMBL" id="DVNH01000027">
    <property type="protein sequence ID" value="HIU51824.1"/>
    <property type="molecule type" value="Genomic_DNA"/>
</dbReference>
<proteinExistence type="predicted"/>
<evidence type="ECO:0000313" key="4">
    <source>
        <dbReference type="Proteomes" id="UP000824093"/>
    </source>
</evidence>
<reference evidence="3" key="2">
    <citation type="journal article" date="2021" name="PeerJ">
        <title>Extensive microbial diversity within the chicken gut microbiome revealed by metagenomics and culture.</title>
        <authorList>
            <person name="Gilroy R."/>
            <person name="Ravi A."/>
            <person name="Getino M."/>
            <person name="Pursley I."/>
            <person name="Horton D.L."/>
            <person name="Alikhan N.F."/>
            <person name="Baker D."/>
            <person name="Gharbi K."/>
            <person name="Hall N."/>
            <person name="Watson M."/>
            <person name="Adriaenssens E.M."/>
            <person name="Foster-Nyarko E."/>
            <person name="Jarju S."/>
            <person name="Secka A."/>
            <person name="Antonio M."/>
            <person name="Oren A."/>
            <person name="Chaudhuri R.R."/>
            <person name="La Ragione R."/>
            <person name="Hildebrand F."/>
            <person name="Pallen M.J."/>
        </authorList>
    </citation>
    <scope>NUCLEOTIDE SEQUENCE</scope>
    <source>
        <strain evidence="3">CHK195-15760</strain>
    </source>
</reference>